<comment type="caution">
    <text evidence="4">The sequence shown here is derived from an EMBL/GenBank/DDBJ whole genome shotgun (WGS) entry which is preliminary data.</text>
</comment>
<reference evidence="5" key="1">
    <citation type="journal article" date="2019" name="Int. J. Syst. Evol. Microbiol.">
        <title>The Global Catalogue of Microorganisms (GCM) 10K type strain sequencing project: providing services to taxonomists for standard genome sequencing and annotation.</title>
        <authorList>
            <consortium name="The Broad Institute Genomics Platform"/>
            <consortium name="The Broad Institute Genome Sequencing Center for Infectious Disease"/>
            <person name="Wu L."/>
            <person name="Ma J."/>
        </authorList>
    </citation>
    <scope>NUCLEOTIDE SEQUENCE [LARGE SCALE GENOMIC DNA]</scope>
    <source>
        <strain evidence="5">CGMCC 1.13574</strain>
    </source>
</reference>
<feature type="signal peptide" evidence="2">
    <location>
        <begin position="1"/>
        <end position="20"/>
    </location>
</feature>
<dbReference type="InterPro" id="IPR050491">
    <property type="entry name" value="AmpC-like"/>
</dbReference>
<dbReference type="Gene3D" id="3.40.710.10">
    <property type="entry name" value="DD-peptidase/beta-lactamase superfamily"/>
    <property type="match status" value="1"/>
</dbReference>
<evidence type="ECO:0000313" key="4">
    <source>
        <dbReference type="EMBL" id="MFC4729223.1"/>
    </source>
</evidence>
<dbReference type="RefSeq" id="WP_377005296.1">
    <property type="nucleotide sequence ID" value="NZ_JBHSGG010000040.1"/>
</dbReference>
<evidence type="ECO:0000259" key="3">
    <source>
        <dbReference type="Pfam" id="PF00144"/>
    </source>
</evidence>
<gene>
    <name evidence="4" type="ORF">ACFO3Q_13705</name>
</gene>
<accession>A0ABV9NQT2</accession>
<protein>
    <submittedName>
        <fullName evidence="4">Serine hydrolase domain-containing protein</fullName>
        <ecNumber evidence="4">3.-.-.-</ecNumber>
    </submittedName>
</protein>
<proteinExistence type="predicted"/>
<dbReference type="SUPFAM" id="SSF56601">
    <property type="entry name" value="beta-lactamase/transpeptidase-like"/>
    <property type="match status" value="1"/>
</dbReference>
<keyword evidence="2" id="KW-0732">Signal</keyword>
<dbReference type="InterPro" id="IPR001466">
    <property type="entry name" value="Beta-lactam-related"/>
</dbReference>
<name>A0ABV9NQT2_9GAMM</name>
<dbReference type="InterPro" id="IPR012338">
    <property type="entry name" value="Beta-lactam/transpept-like"/>
</dbReference>
<evidence type="ECO:0000256" key="2">
    <source>
        <dbReference type="SAM" id="SignalP"/>
    </source>
</evidence>
<dbReference type="PANTHER" id="PTHR46825:SF8">
    <property type="entry name" value="BETA-LACTAMASE-RELATED"/>
    <property type="match status" value="1"/>
</dbReference>
<sequence>MRRRLVLALVVLLAPPRAMADDALTALLERVAGEHAGAVQVVVGITTPEGRSVTAHPGTAGSAADGTALFEIGSLTKVFTGLLLADAVVHGEVAFETPVGDLLPDAASMGGEGPSLLDLATHTSGLPRLPPNLQPRALDNPYADYHEEDLLAVLPSLPRHDTPQPFVYSNLGSGLLGQALAWHAGTDYATLLQARVLKPLGLHETMVDVPPGLAQRRAPAHDATGRPTAYWDFSALAGAGALNASADDLLSLLDAYLDRRPSPLAEAMRQQLANRRAGNAGIAAAAVGWFVEELAGRTIAWHNGSTGGTRSFMGFDTTHGIGVVVLTNTTALDVTPLGLRLLRNGLPEAGSFPHDKEVTMLRSMLGGATLGAALAIANPAPVAAQPAATPTAQQASELDQAYRTAPKR</sequence>
<feature type="domain" description="Beta-lactamase-related" evidence="3">
    <location>
        <begin position="49"/>
        <end position="331"/>
    </location>
</feature>
<feature type="region of interest" description="Disordered" evidence="1">
    <location>
        <begin position="384"/>
        <end position="408"/>
    </location>
</feature>
<dbReference type="PANTHER" id="PTHR46825">
    <property type="entry name" value="D-ALANYL-D-ALANINE-CARBOXYPEPTIDASE/ENDOPEPTIDASE AMPH"/>
    <property type="match status" value="1"/>
</dbReference>
<dbReference type="Proteomes" id="UP001595892">
    <property type="component" value="Unassembled WGS sequence"/>
</dbReference>
<feature type="chain" id="PRO_5046280744" evidence="2">
    <location>
        <begin position="21"/>
        <end position="408"/>
    </location>
</feature>
<keyword evidence="5" id="KW-1185">Reference proteome</keyword>
<dbReference type="EMBL" id="JBHSGG010000040">
    <property type="protein sequence ID" value="MFC4729223.1"/>
    <property type="molecule type" value="Genomic_DNA"/>
</dbReference>
<organism evidence="4 5">
    <name type="scientific">Coralloluteibacterium thermophilum</name>
    <dbReference type="NCBI Taxonomy" id="2707049"/>
    <lineage>
        <taxon>Bacteria</taxon>
        <taxon>Pseudomonadati</taxon>
        <taxon>Pseudomonadota</taxon>
        <taxon>Gammaproteobacteria</taxon>
        <taxon>Lysobacterales</taxon>
        <taxon>Lysobacteraceae</taxon>
        <taxon>Coralloluteibacterium</taxon>
    </lineage>
</organism>
<evidence type="ECO:0000313" key="5">
    <source>
        <dbReference type="Proteomes" id="UP001595892"/>
    </source>
</evidence>
<feature type="compositionally biased region" description="Low complexity" evidence="1">
    <location>
        <begin position="384"/>
        <end position="395"/>
    </location>
</feature>
<evidence type="ECO:0000256" key="1">
    <source>
        <dbReference type="SAM" id="MobiDB-lite"/>
    </source>
</evidence>
<dbReference type="EC" id="3.-.-.-" evidence="4"/>
<dbReference type="GO" id="GO:0016787">
    <property type="term" value="F:hydrolase activity"/>
    <property type="evidence" value="ECO:0007669"/>
    <property type="project" value="UniProtKB-KW"/>
</dbReference>
<keyword evidence="4" id="KW-0378">Hydrolase</keyword>
<dbReference type="Pfam" id="PF00144">
    <property type="entry name" value="Beta-lactamase"/>
    <property type="match status" value="1"/>
</dbReference>